<evidence type="ECO:0000259" key="2">
    <source>
        <dbReference type="PROSITE" id="PS50404"/>
    </source>
</evidence>
<sequence>MMSLGPEFLAINPNGRVPALQDPNTNITSWESIACINYLLRNYDTDDKLGASSEAGRVEIDQWTSFLISTMGPMIGQCNWFRHYNAVKNDDAYKRVVDLHFEPWIRQYGYADLSLDEYPKVKGWLDRVQGLPEVIKAYEMVKAGEEA</sequence>
<dbReference type="Proteomes" id="UP000309734">
    <property type="component" value="Unassembled WGS sequence"/>
</dbReference>
<dbReference type="EMBL" id="QZBS01000001">
    <property type="protein sequence ID" value="THZ79965.1"/>
    <property type="molecule type" value="Genomic_DNA"/>
</dbReference>
<comment type="similarity">
    <text evidence="1">Belongs to the GST superfamily.</text>
</comment>
<feature type="domain" description="GST N-terminal" evidence="2">
    <location>
        <begin position="1"/>
        <end position="47"/>
    </location>
</feature>
<dbReference type="AlphaFoldDB" id="A0A4S9XK05"/>
<name>A0A4S9XK05_AURPU</name>
<evidence type="ECO:0000313" key="4">
    <source>
        <dbReference type="Proteomes" id="UP000309734"/>
    </source>
</evidence>
<dbReference type="PANTHER" id="PTHR44051">
    <property type="entry name" value="GLUTATHIONE S-TRANSFERASE-RELATED"/>
    <property type="match status" value="1"/>
</dbReference>
<dbReference type="InterPro" id="IPR036249">
    <property type="entry name" value="Thioredoxin-like_sf"/>
</dbReference>
<dbReference type="SUPFAM" id="SSF52833">
    <property type="entry name" value="Thioredoxin-like"/>
    <property type="match status" value="1"/>
</dbReference>
<comment type="caution">
    <text evidence="3">The sequence shown here is derived from an EMBL/GenBank/DDBJ whole genome shotgun (WGS) entry which is preliminary data.</text>
</comment>
<organism evidence="3 4">
    <name type="scientific">Aureobasidium pullulans</name>
    <name type="common">Black yeast</name>
    <name type="synonym">Pullularia pullulans</name>
    <dbReference type="NCBI Taxonomy" id="5580"/>
    <lineage>
        <taxon>Eukaryota</taxon>
        <taxon>Fungi</taxon>
        <taxon>Dikarya</taxon>
        <taxon>Ascomycota</taxon>
        <taxon>Pezizomycotina</taxon>
        <taxon>Dothideomycetes</taxon>
        <taxon>Dothideomycetidae</taxon>
        <taxon>Dothideales</taxon>
        <taxon>Saccotheciaceae</taxon>
        <taxon>Aureobasidium</taxon>
    </lineage>
</organism>
<gene>
    <name evidence="3" type="ORF">D6C85_00145</name>
</gene>
<dbReference type="InterPro" id="IPR004045">
    <property type="entry name" value="Glutathione_S-Trfase_N"/>
</dbReference>
<dbReference type="PANTHER" id="PTHR44051:SF3">
    <property type="entry name" value="TRANSCRIPTIONAL REGULATOR URE2"/>
    <property type="match status" value="1"/>
</dbReference>
<reference evidence="3 4" key="1">
    <citation type="submission" date="2018-10" db="EMBL/GenBank/DDBJ databases">
        <title>Fifty Aureobasidium pullulans genomes reveal a recombining polyextremotolerant generalist.</title>
        <authorList>
            <person name="Gostincar C."/>
            <person name="Turk M."/>
            <person name="Zajc J."/>
            <person name="Gunde-Cimerman N."/>
        </authorList>
    </citation>
    <scope>NUCLEOTIDE SEQUENCE [LARGE SCALE GENOMIC DNA]</scope>
    <source>
        <strain evidence="3 4">EXF-3519</strain>
    </source>
</reference>
<dbReference type="InterPro" id="IPR036282">
    <property type="entry name" value="Glutathione-S-Trfase_C_sf"/>
</dbReference>
<dbReference type="Pfam" id="PF13409">
    <property type="entry name" value="GST_N_2"/>
    <property type="match status" value="1"/>
</dbReference>
<proteinExistence type="inferred from homology"/>
<evidence type="ECO:0000256" key="1">
    <source>
        <dbReference type="ARBA" id="ARBA00007409"/>
    </source>
</evidence>
<dbReference type="SUPFAM" id="SSF47616">
    <property type="entry name" value="GST C-terminal domain-like"/>
    <property type="match status" value="1"/>
</dbReference>
<accession>A0A4S9XK05</accession>
<dbReference type="PROSITE" id="PS50404">
    <property type="entry name" value="GST_NTER"/>
    <property type="match status" value="1"/>
</dbReference>
<dbReference type="Gene3D" id="1.20.1050.10">
    <property type="match status" value="2"/>
</dbReference>
<protein>
    <recommendedName>
        <fullName evidence="2">GST N-terminal domain-containing protein</fullName>
    </recommendedName>
</protein>
<evidence type="ECO:0000313" key="3">
    <source>
        <dbReference type="EMBL" id="THZ79965.1"/>
    </source>
</evidence>
<dbReference type="Gene3D" id="3.40.30.10">
    <property type="entry name" value="Glutaredoxin"/>
    <property type="match status" value="1"/>
</dbReference>